<dbReference type="Pfam" id="PF00293">
    <property type="entry name" value="NUDIX"/>
    <property type="match status" value="1"/>
</dbReference>
<keyword evidence="9" id="KW-0234">DNA repair</keyword>
<dbReference type="PANTHER" id="PTHR47707">
    <property type="entry name" value="8-OXO-DGTP DIPHOSPHATASE"/>
    <property type="match status" value="1"/>
</dbReference>
<dbReference type="GO" id="GO:0044716">
    <property type="term" value="F:8-oxo-GDP phosphatase activity"/>
    <property type="evidence" value="ECO:0007669"/>
    <property type="project" value="TreeGrafter"/>
</dbReference>
<keyword evidence="20" id="KW-1185">Reference proteome</keyword>
<evidence type="ECO:0000313" key="20">
    <source>
        <dbReference type="Proteomes" id="UP000507962"/>
    </source>
</evidence>
<sequence>MLTVVAAIIRKKGTILVARHRAGTRHGGRWEFPGGKVEDGETPEEAIVREIREELGIRASVVTYVGESIAHTGTAAIRLLGYELKWESGDLAPTDHDRIDWVRPRDLLSYDLLEPDLPLARRYMQREESQAR</sequence>
<dbReference type="CDD" id="cd03425">
    <property type="entry name" value="NUDIX_MutT_NudA_like"/>
    <property type="match status" value="1"/>
</dbReference>
<evidence type="ECO:0000256" key="3">
    <source>
        <dbReference type="ARBA" id="ARBA00022457"/>
    </source>
</evidence>
<dbReference type="GO" id="GO:0044715">
    <property type="term" value="F:8-oxo-dGDP phosphatase activity"/>
    <property type="evidence" value="ECO:0007669"/>
    <property type="project" value="TreeGrafter"/>
</dbReference>
<evidence type="ECO:0000256" key="17">
    <source>
        <dbReference type="RuleBase" id="RU003476"/>
    </source>
</evidence>
<comment type="similarity">
    <text evidence="2 17">Belongs to the Nudix hydrolase family.</text>
</comment>
<dbReference type="GO" id="GO:0006260">
    <property type="term" value="P:DNA replication"/>
    <property type="evidence" value="ECO:0007669"/>
    <property type="project" value="UniProtKB-KW"/>
</dbReference>
<dbReference type="PRINTS" id="PR00502">
    <property type="entry name" value="NUDIXFAMILY"/>
</dbReference>
<dbReference type="Proteomes" id="UP000507962">
    <property type="component" value="Unassembled WGS sequence"/>
</dbReference>
<dbReference type="Gene3D" id="3.90.79.10">
    <property type="entry name" value="Nucleoside Triphosphate Pyrophosphohydrolase"/>
    <property type="match status" value="1"/>
</dbReference>
<keyword evidence="6" id="KW-0227">DNA damage</keyword>
<keyword evidence="4" id="KW-0235">DNA replication</keyword>
<dbReference type="PROSITE" id="PS51462">
    <property type="entry name" value="NUDIX"/>
    <property type="match status" value="1"/>
</dbReference>
<evidence type="ECO:0000256" key="16">
    <source>
        <dbReference type="ARBA" id="ARBA00042798"/>
    </source>
</evidence>
<name>A0A4U8YLC1_9BACT</name>
<evidence type="ECO:0000256" key="6">
    <source>
        <dbReference type="ARBA" id="ARBA00022763"/>
    </source>
</evidence>
<evidence type="ECO:0000256" key="13">
    <source>
        <dbReference type="ARBA" id="ARBA00040794"/>
    </source>
</evidence>
<comment type="cofactor">
    <cofactor evidence="1">
        <name>Mg(2+)</name>
        <dbReference type="ChEBI" id="CHEBI:18420"/>
    </cofactor>
</comment>
<dbReference type="PANTHER" id="PTHR47707:SF1">
    <property type="entry name" value="NUDIX HYDROLASE FAMILY PROTEIN"/>
    <property type="match status" value="1"/>
</dbReference>
<dbReference type="RefSeq" id="WP_180140029.1">
    <property type="nucleotide sequence ID" value="NZ_CAADHO010000003.1"/>
</dbReference>
<keyword evidence="5" id="KW-0479">Metal-binding</keyword>
<evidence type="ECO:0000256" key="5">
    <source>
        <dbReference type="ARBA" id="ARBA00022723"/>
    </source>
</evidence>
<comment type="catalytic activity">
    <reaction evidence="11">
        <text>8-oxo-GTP + H2O = 8-oxo-GMP + diphosphate + H(+)</text>
        <dbReference type="Rhea" id="RHEA:67616"/>
        <dbReference type="ChEBI" id="CHEBI:15377"/>
        <dbReference type="ChEBI" id="CHEBI:15378"/>
        <dbReference type="ChEBI" id="CHEBI:33019"/>
        <dbReference type="ChEBI" id="CHEBI:143553"/>
        <dbReference type="ChEBI" id="CHEBI:145694"/>
    </reaction>
</comment>
<proteinExistence type="inferred from homology"/>
<protein>
    <recommendedName>
        <fullName evidence="13">8-oxo-dGTP diphosphatase</fullName>
        <ecNumber evidence="12">3.6.1.55</ecNumber>
    </recommendedName>
    <alternativeName>
        <fullName evidence="16">7,8-dihydro-8-oxoguanine-triphosphatase</fullName>
    </alternativeName>
    <alternativeName>
        <fullName evidence="15">Mutator protein MutT</fullName>
    </alternativeName>
    <alternativeName>
        <fullName evidence="14">dGTP pyrophosphohydrolase</fullName>
    </alternativeName>
</protein>
<dbReference type="GO" id="GO:0006281">
    <property type="term" value="P:DNA repair"/>
    <property type="evidence" value="ECO:0007669"/>
    <property type="project" value="UniProtKB-KW"/>
</dbReference>
<evidence type="ECO:0000256" key="2">
    <source>
        <dbReference type="ARBA" id="ARBA00005582"/>
    </source>
</evidence>
<evidence type="ECO:0000256" key="9">
    <source>
        <dbReference type="ARBA" id="ARBA00023204"/>
    </source>
</evidence>
<evidence type="ECO:0000256" key="1">
    <source>
        <dbReference type="ARBA" id="ARBA00001946"/>
    </source>
</evidence>
<dbReference type="InterPro" id="IPR020476">
    <property type="entry name" value="Nudix_hydrolase"/>
</dbReference>
<evidence type="ECO:0000256" key="14">
    <source>
        <dbReference type="ARBA" id="ARBA00041592"/>
    </source>
</evidence>
<keyword evidence="8" id="KW-0460">Magnesium</keyword>
<evidence type="ECO:0000256" key="12">
    <source>
        <dbReference type="ARBA" id="ARBA00038905"/>
    </source>
</evidence>
<dbReference type="InterPro" id="IPR000086">
    <property type="entry name" value="NUDIX_hydrolase_dom"/>
</dbReference>
<evidence type="ECO:0000259" key="18">
    <source>
        <dbReference type="PROSITE" id="PS51462"/>
    </source>
</evidence>
<dbReference type="SUPFAM" id="SSF55811">
    <property type="entry name" value="Nudix"/>
    <property type="match status" value="1"/>
</dbReference>
<reference evidence="19 20" key="1">
    <citation type="submission" date="2019-03" db="EMBL/GenBank/DDBJ databases">
        <authorList>
            <person name="Nijsse B."/>
        </authorList>
    </citation>
    <scope>NUCLEOTIDE SEQUENCE [LARGE SCALE GENOMIC DNA]</scope>
    <source>
        <strain evidence="19">Desulfoluna butyratoxydans MSL71</strain>
    </source>
</reference>
<dbReference type="GO" id="GO:0046872">
    <property type="term" value="F:metal ion binding"/>
    <property type="evidence" value="ECO:0007669"/>
    <property type="project" value="UniProtKB-KW"/>
</dbReference>
<dbReference type="EC" id="3.6.1.55" evidence="12"/>
<organism evidence="19 20">
    <name type="scientific">Desulfoluna butyratoxydans</name>
    <dbReference type="NCBI Taxonomy" id="231438"/>
    <lineage>
        <taxon>Bacteria</taxon>
        <taxon>Pseudomonadati</taxon>
        <taxon>Thermodesulfobacteriota</taxon>
        <taxon>Desulfobacteria</taxon>
        <taxon>Desulfobacterales</taxon>
        <taxon>Desulfolunaceae</taxon>
        <taxon>Desulfoluna</taxon>
    </lineage>
</organism>
<dbReference type="GO" id="GO:0035539">
    <property type="term" value="F:8-oxo-7,8-dihydrodeoxyguanosine triphosphate pyrophosphatase activity"/>
    <property type="evidence" value="ECO:0007669"/>
    <property type="project" value="UniProtKB-EC"/>
</dbReference>
<feature type="domain" description="Nudix hydrolase" evidence="18">
    <location>
        <begin position="1"/>
        <end position="125"/>
    </location>
</feature>
<evidence type="ECO:0000256" key="4">
    <source>
        <dbReference type="ARBA" id="ARBA00022705"/>
    </source>
</evidence>
<accession>A0A4U8YLC1</accession>
<keyword evidence="7 17" id="KW-0378">Hydrolase</keyword>
<keyword evidence="3" id="KW-0515">Mutator protein</keyword>
<gene>
    <name evidence="19" type="ORF">MSL71_21300</name>
</gene>
<dbReference type="PROSITE" id="PS00893">
    <property type="entry name" value="NUDIX_BOX"/>
    <property type="match status" value="1"/>
</dbReference>
<dbReference type="InterPro" id="IPR020084">
    <property type="entry name" value="NUDIX_hydrolase_CS"/>
</dbReference>
<dbReference type="InterPro" id="IPR047127">
    <property type="entry name" value="MutT-like"/>
</dbReference>
<evidence type="ECO:0000256" key="8">
    <source>
        <dbReference type="ARBA" id="ARBA00022842"/>
    </source>
</evidence>
<evidence type="ECO:0000256" key="7">
    <source>
        <dbReference type="ARBA" id="ARBA00022801"/>
    </source>
</evidence>
<evidence type="ECO:0000313" key="19">
    <source>
        <dbReference type="EMBL" id="VFQ44481.1"/>
    </source>
</evidence>
<evidence type="ECO:0000256" key="10">
    <source>
        <dbReference type="ARBA" id="ARBA00035861"/>
    </source>
</evidence>
<comment type="catalytic activity">
    <reaction evidence="10">
        <text>8-oxo-dGTP + H2O = 8-oxo-dGMP + diphosphate + H(+)</text>
        <dbReference type="Rhea" id="RHEA:31575"/>
        <dbReference type="ChEBI" id="CHEBI:15377"/>
        <dbReference type="ChEBI" id="CHEBI:15378"/>
        <dbReference type="ChEBI" id="CHEBI:33019"/>
        <dbReference type="ChEBI" id="CHEBI:63224"/>
        <dbReference type="ChEBI" id="CHEBI:77896"/>
        <dbReference type="EC" id="3.6.1.55"/>
    </reaction>
</comment>
<evidence type="ECO:0000256" key="11">
    <source>
        <dbReference type="ARBA" id="ARBA00036904"/>
    </source>
</evidence>
<evidence type="ECO:0000256" key="15">
    <source>
        <dbReference type="ARBA" id="ARBA00041979"/>
    </source>
</evidence>
<dbReference type="InterPro" id="IPR015797">
    <property type="entry name" value="NUDIX_hydrolase-like_dom_sf"/>
</dbReference>
<dbReference type="EMBL" id="CAADHO010000003">
    <property type="protein sequence ID" value="VFQ44481.1"/>
    <property type="molecule type" value="Genomic_DNA"/>
</dbReference>
<dbReference type="GO" id="GO:0008413">
    <property type="term" value="F:8-oxo-7,8-dihydroguanosine triphosphate pyrophosphatase activity"/>
    <property type="evidence" value="ECO:0007669"/>
    <property type="project" value="TreeGrafter"/>
</dbReference>
<dbReference type="AlphaFoldDB" id="A0A4U8YLC1"/>